<reference evidence="1 2" key="1">
    <citation type="submission" date="2020-08" db="EMBL/GenBank/DDBJ databases">
        <title>Genomic Encyclopedia of Type Strains, Phase IV (KMG-IV): sequencing the most valuable type-strain genomes for metagenomic binning, comparative biology and taxonomic classification.</title>
        <authorList>
            <person name="Goeker M."/>
        </authorList>
    </citation>
    <scope>NUCLEOTIDE SEQUENCE [LARGE SCALE GENOMIC DNA]</scope>
    <source>
        <strain evidence="1 2">DSM 2461</strain>
    </source>
</reference>
<gene>
    <name evidence="1" type="ORF">HNR50_001643</name>
</gene>
<dbReference type="InterPro" id="IPR011991">
    <property type="entry name" value="ArsR-like_HTH"/>
</dbReference>
<name>A0A841R7Y8_9SPIO</name>
<dbReference type="Gene3D" id="1.10.10.10">
    <property type="entry name" value="Winged helix-like DNA-binding domain superfamily/Winged helix DNA-binding domain"/>
    <property type="match status" value="1"/>
</dbReference>
<organism evidence="1 2">
    <name type="scientific">Spirochaeta isovalerica</name>
    <dbReference type="NCBI Taxonomy" id="150"/>
    <lineage>
        <taxon>Bacteria</taxon>
        <taxon>Pseudomonadati</taxon>
        <taxon>Spirochaetota</taxon>
        <taxon>Spirochaetia</taxon>
        <taxon>Spirochaetales</taxon>
        <taxon>Spirochaetaceae</taxon>
        <taxon>Spirochaeta</taxon>
    </lineage>
</organism>
<dbReference type="InterPro" id="IPR036388">
    <property type="entry name" value="WH-like_DNA-bd_sf"/>
</dbReference>
<dbReference type="InterPro" id="IPR036390">
    <property type="entry name" value="WH_DNA-bd_sf"/>
</dbReference>
<dbReference type="SUPFAM" id="SSF46785">
    <property type="entry name" value="Winged helix' DNA-binding domain"/>
    <property type="match status" value="1"/>
</dbReference>
<protein>
    <submittedName>
        <fullName evidence="1">Putative transcriptional regulator</fullName>
    </submittedName>
</protein>
<dbReference type="RefSeq" id="WP_184745711.1">
    <property type="nucleotide sequence ID" value="NZ_JACHGJ010000002.1"/>
</dbReference>
<dbReference type="AlphaFoldDB" id="A0A841R7Y8"/>
<sequence length="307" mass="35020">MESKVLIAESEKVQEIAKALNSQLRIDMLKILQYRKMNLRELAEELDILTSTCTMNIQILEKAGLIKTEMVPATRGSQKICQASCSEVVLPLIEDRKVQDDEIITIDMPIGLYTDFEIHPPCGILSDTNIIDYLDSERAFFSPQRSNAQLIWFTEGFIEYSFPTNLPTEKSVKSLQITTEICSEFPGNKSDWPSDITMWINSVEIGTWTSPGDMGDKRGRFTPKWWGLENTQYGFLKHWRVTEEGSFIDGMEISKISLHQLKLRSDHRIKVRLGNKKDAKYKGGLNIFGEKFGNHPTGISMQLEMNS</sequence>
<dbReference type="CDD" id="cd00090">
    <property type="entry name" value="HTH_ARSR"/>
    <property type="match status" value="1"/>
</dbReference>
<dbReference type="EMBL" id="JACHGJ010000002">
    <property type="protein sequence ID" value="MBB6479985.1"/>
    <property type="molecule type" value="Genomic_DNA"/>
</dbReference>
<dbReference type="Proteomes" id="UP000587760">
    <property type="component" value="Unassembled WGS sequence"/>
</dbReference>
<dbReference type="GO" id="GO:0006355">
    <property type="term" value="P:regulation of DNA-templated transcription"/>
    <property type="evidence" value="ECO:0007669"/>
    <property type="project" value="UniProtKB-ARBA"/>
</dbReference>
<proteinExistence type="predicted"/>
<evidence type="ECO:0000313" key="2">
    <source>
        <dbReference type="Proteomes" id="UP000587760"/>
    </source>
</evidence>
<evidence type="ECO:0000313" key="1">
    <source>
        <dbReference type="EMBL" id="MBB6479985.1"/>
    </source>
</evidence>
<keyword evidence="2" id="KW-1185">Reference proteome</keyword>
<accession>A0A841R7Y8</accession>
<comment type="caution">
    <text evidence="1">The sequence shown here is derived from an EMBL/GenBank/DDBJ whole genome shotgun (WGS) entry which is preliminary data.</text>
</comment>